<evidence type="ECO:0000256" key="1">
    <source>
        <dbReference type="ARBA" id="ARBA00004496"/>
    </source>
</evidence>
<evidence type="ECO:0000256" key="2">
    <source>
        <dbReference type="ARBA" id="ARBA00022490"/>
    </source>
</evidence>
<gene>
    <name evidence="3" type="primary">mug1_0</name>
    <name evidence="3" type="ORF">Cantr_00527</name>
</gene>
<dbReference type="PANTHER" id="PTHR15346">
    <property type="entry name" value="DYNACTIN SUBUNIT"/>
    <property type="match status" value="1"/>
</dbReference>
<dbReference type="GO" id="GO:0005869">
    <property type="term" value="C:dynactin complex"/>
    <property type="evidence" value="ECO:0007669"/>
    <property type="project" value="InterPro"/>
</dbReference>
<dbReference type="STRING" id="5486.A0A367YJI0"/>
<dbReference type="InterPro" id="IPR028133">
    <property type="entry name" value="Dynamitin"/>
</dbReference>
<sequence length="313" mass="35667">MDKYKQSKARFAHSEIIDSNAYDFLGNISRLNGYHVSHVDETVEEKLSRITRELEEIKLQDDTSKTTKQVNQLQDVLNLLKNPQALENGTALRAECINIDSVFEKVISRQETSTKPQNLQNLVALEERLNAIEKSIGNNDPTKPLNLTISELSRKIAIIENPEYNFEVIQSEINKLDKELERLEMKKKVLFSFDGDGDDETTPSSVVSTAIKLDDLYEKLPTINKYNAVAPMLLSRLKTLSKVHQDMETTIDLSGSIDQILQDLVLDMKNWDQSITKLNESLTSYEKNFEQNSTSLRERVSDLILKVESLSTD</sequence>
<keyword evidence="2" id="KW-0963">Cytoplasm</keyword>
<organism evidence="3 4">
    <name type="scientific">Candida viswanathii</name>
    <dbReference type="NCBI Taxonomy" id="5486"/>
    <lineage>
        <taxon>Eukaryota</taxon>
        <taxon>Fungi</taxon>
        <taxon>Dikarya</taxon>
        <taxon>Ascomycota</taxon>
        <taxon>Saccharomycotina</taxon>
        <taxon>Pichiomycetes</taxon>
        <taxon>Debaryomycetaceae</taxon>
        <taxon>Candida/Lodderomyces clade</taxon>
        <taxon>Candida</taxon>
    </lineage>
</organism>
<comment type="subcellular location">
    <subcellularLocation>
        <location evidence="1">Cytoplasm</location>
    </subcellularLocation>
</comment>
<proteinExistence type="predicted"/>
<accession>A0A367YJI0</accession>
<dbReference type="EMBL" id="QLNQ01000021">
    <property type="protein sequence ID" value="RCK65191.1"/>
    <property type="molecule type" value="Genomic_DNA"/>
</dbReference>
<dbReference type="AlphaFoldDB" id="A0A367YJI0"/>
<evidence type="ECO:0000313" key="4">
    <source>
        <dbReference type="Proteomes" id="UP000253472"/>
    </source>
</evidence>
<protein>
    <submittedName>
        <fullName evidence="3">Meiotically up-regulated gene 1 protein</fullName>
    </submittedName>
</protein>
<reference evidence="3 4" key="1">
    <citation type="submission" date="2018-06" db="EMBL/GenBank/DDBJ databases">
        <title>Whole genome sequencing of Candida tropicalis (genome annotated by CSBL at Korea University).</title>
        <authorList>
            <person name="Ahn J."/>
        </authorList>
    </citation>
    <scope>NUCLEOTIDE SEQUENCE [LARGE SCALE GENOMIC DNA]</scope>
    <source>
        <strain evidence="3 4">ATCC 20962</strain>
    </source>
</reference>
<dbReference type="GO" id="GO:0007017">
    <property type="term" value="P:microtubule-based process"/>
    <property type="evidence" value="ECO:0007669"/>
    <property type="project" value="InterPro"/>
</dbReference>
<dbReference type="OrthoDB" id="4977at2759"/>
<dbReference type="Pfam" id="PF04912">
    <property type="entry name" value="Dynamitin"/>
    <property type="match status" value="1"/>
</dbReference>
<comment type="caution">
    <text evidence="3">The sequence shown here is derived from an EMBL/GenBank/DDBJ whole genome shotgun (WGS) entry which is preliminary data.</text>
</comment>
<keyword evidence="4" id="KW-1185">Reference proteome</keyword>
<dbReference type="GO" id="GO:0005737">
    <property type="term" value="C:cytoplasm"/>
    <property type="evidence" value="ECO:0007669"/>
    <property type="project" value="UniProtKB-SubCell"/>
</dbReference>
<evidence type="ECO:0000313" key="3">
    <source>
        <dbReference type="EMBL" id="RCK65191.1"/>
    </source>
</evidence>
<dbReference type="Proteomes" id="UP000253472">
    <property type="component" value="Unassembled WGS sequence"/>
</dbReference>
<name>A0A367YJI0_9ASCO</name>